<gene>
    <name evidence="1" type="ORF">POTOM_044389</name>
</gene>
<organism evidence="1 2">
    <name type="scientific">Populus tomentosa</name>
    <name type="common">Chinese white poplar</name>
    <dbReference type="NCBI Taxonomy" id="118781"/>
    <lineage>
        <taxon>Eukaryota</taxon>
        <taxon>Viridiplantae</taxon>
        <taxon>Streptophyta</taxon>
        <taxon>Embryophyta</taxon>
        <taxon>Tracheophyta</taxon>
        <taxon>Spermatophyta</taxon>
        <taxon>Magnoliopsida</taxon>
        <taxon>eudicotyledons</taxon>
        <taxon>Gunneridae</taxon>
        <taxon>Pentapetalae</taxon>
        <taxon>rosids</taxon>
        <taxon>fabids</taxon>
        <taxon>Malpighiales</taxon>
        <taxon>Salicaceae</taxon>
        <taxon>Saliceae</taxon>
        <taxon>Populus</taxon>
    </lineage>
</organism>
<sequence length="501" mass="56451">MVHMLTIKLTSSNYLLWRNLFVPLLTSQELFGFLDGTIIAPSLMVTDSNGVTNPNPSYSSWLHTDQMLLSLLYSSLTEESMSEVLGLQHSYKAWQVLEASFSNRSKTGELQLKDELQLMQRGSRSIAEFSRLFKGLCDQLAAIVRPIDDTNKVHWYLRALGPDYKIFSTTMMSQLPLPSFSDIVPKALSHEIFARSVNHVPSNSVYYAQQTSKMTGVKKWKSQSSMSSTPSVNMKSSPTSSVYYCVDCVPSSSHDNSCDSLSSSSILKSPCLPCNDVPGSLSSSSLQVPIIAVSLPAPTSLDSTRVFIGINTITRVSYRDEPTIIEWELLNEPRCQVDSSGKTVNARKAFMGTRFLTGSKTFLVTKSAQILLATILLGRLILLQYMHTYRVFGQHDNAEMAFMQRWMSSHWIDSKTILKKPLVFVGFGEGSRVQYKCEGFFLEYSLYIQASTTLLEREGRLVVAWFGKSWLNAWNHIMMDTRLFYLKIHQQAMSLLNNLVR</sequence>
<accession>A0A8X7YFG1</accession>
<evidence type="ECO:0000313" key="1">
    <source>
        <dbReference type="EMBL" id="KAG6752168.1"/>
    </source>
</evidence>
<dbReference type="PANTHER" id="PTHR47481:SF35">
    <property type="entry name" value="ZINC FINGER, CCHC-TYPE-RELATED"/>
    <property type="match status" value="1"/>
</dbReference>
<protein>
    <recommendedName>
        <fullName evidence="3">Retrotransposon Copia-like N-terminal domain-containing protein</fullName>
    </recommendedName>
</protein>
<dbReference type="EMBL" id="JAAWWB010000025">
    <property type="protein sequence ID" value="KAG6752168.1"/>
    <property type="molecule type" value="Genomic_DNA"/>
</dbReference>
<reference evidence="1" key="1">
    <citation type="journal article" date="2020" name="bioRxiv">
        <title>Hybrid origin of Populus tomentosa Carr. identified through genome sequencing and phylogenomic analysis.</title>
        <authorList>
            <person name="An X."/>
            <person name="Gao K."/>
            <person name="Chen Z."/>
            <person name="Li J."/>
            <person name="Yang X."/>
            <person name="Yang X."/>
            <person name="Zhou J."/>
            <person name="Guo T."/>
            <person name="Zhao T."/>
            <person name="Huang S."/>
            <person name="Miao D."/>
            <person name="Khan W.U."/>
            <person name="Rao P."/>
            <person name="Ye M."/>
            <person name="Lei B."/>
            <person name="Liao W."/>
            <person name="Wang J."/>
            <person name="Ji L."/>
            <person name="Li Y."/>
            <person name="Guo B."/>
            <person name="Mustafa N.S."/>
            <person name="Li S."/>
            <person name="Yun Q."/>
            <person name="Keller S.R."/>
            <person name="Mao J."/>
            <person name="Zhang R."/>
            <person name="Strauss S.H."/>
        </authorList>
    </citation>
    <scope>NUCLEOTIDE SEQUENCE</scope>
    <source>
        <strain evidence="1">GM15</strain>
        <tissue evidence="1">Leaf</tissue>
    </source>
</reference>
<keyword evidence="2" id="KW-1185">Reference proteome</keyword>
<comment type="caution">
    <text evidence="1">The sequence shown here is derived from an EMBL/GenBank/DDBJ whole genome shotgun (WGS) entry which is preliminary data.</text>
</comment>
<dbReference type="PANTHER" id="PTHR47481">
    <property type="match status" value="1"/>
</dbReference>
<evidence type="ECO:0000313" key="2">
    <source>
        <dbReference type="Proteomes" id="UP000886885"/>
    </source>
</evidence>
<dbReference type="OrthoDB" id="1845088at2759"/>
<dbReference type="Proteomes" id="UP000886885">
    <property type="component" value="Chromosome 13A"/>
</dbReference>
<evidence type="ECO:0008006" key="3">
    <source>
        <dbReference type="Google" id="ProtNLM"/>
    </source>
</evidence>
<dbReference type="AlphaFoldDB" id="A0A8X7YFG1"/>
<dbReference type="Pfam" id="PF14223">
    <property type="entry name" value="Retrotran_gag_2"/>
    <property type="match status" value="1"/>
</dbReference>
<name>A0A8X7YFG1_POPTO</name>
<proteinExistence type="predicted"/>